<evidence type="ECO:0000256" key="8">
    <source>
        <dbReference type="RuleBase" id="RU000320"/>
    </source>
</evidence>
<dbReference type="AlphaFoldDB" id="A0A4Q0MLM0"/>
<dbReference type="InterPro" id="IPR010227">
    <property type="entry name" value="NADH_Q_OxRdtase_chainM/4"/>
</dbReference>
<evidence type="ECO:0000256" key="2">
    <source>
        <dbReference type="ARBA" id="ARBA00009025"/>
    </source>
</evidence>
<keyword evidence="3 8" id="KW-0812">Transmembrane</keyword>
<keyword evidence="5 9" id="KW-1133">Transmembrane helix</keyword>
<evidence type="ECO:0000256" key="4">
    <source>
        <dbReference type="ARBA" id="ARBA00022967"/>
    </source>
</evidence>
<dbReference type="RefSeq" id="WP_128776357.1">
    <property type="nucleotide sequence ID" value="NZ_RYFI01000003.1"/>
</dbReference>
<feature type="transmembrane region" description="Helical" evidence="9">
    <location>
        <begin position="137"/>
        <end position="157"/>
    </location>
</feature>
<feature type="transmembrane region" description="Helical" evidence="9">
    <location>
        <begin position="275"/>
        <end position="296"/>
    </location>
</feature>
<keyword evidence="12" id="KW-0560">Oxidoreductase</keyword>
<dbReference type="GO" id="GO:0012505">
    <property type="term" value="C:endomembrane system"/>
    <property type="evidence" value="ECO:0007669"/>
    <property type="project" value="UniProtKB-SubCell"/>
</dbReference>
<protein>
    <submittedName>
        <fullName evidence="12">NADH-quinone oxidoreductase subunit M</fullName>
        <ecNumber evidence="12">1.6.5.11</ecNumber>
    </submittedName>
</protein>
<dbReference type="GO" id="GO:0016020">
    <property type="term" value="C:membrane"/>
    <property type="evidence" value="ECO:0007669"/>
    <property type="project" value="UniProtKB-SubCell"/>
</dbReference>
<evidence type="ECO:0000256" key="7">
    <source>
        <dbReference type="ARBA" id="ARBA00023136"/>
    </source>
</evidence>
<feature type="transmembrane region" description="Helical" evidence="9">
    <location>
        <begin position="303"/>
        <end position="322"/>
    </location>
</feature>
<evidence type="ECO:0000256" key="1">
    <source>
        <dbReference type="ARBA" id="ARBA00004127"/>
    </source>
</evidence>
<evidence type="ECO:0000259" key="11">
    <source>
        <dbReference type="Pfam" id="PF01059"/>
    </source>
</evidence>
<feature type="transmembrane region" description="Helical" evidence="9">
    <location>
        <begin position="6"/>
        <end position="26"/>
    </location>
</feature>
<dbReference type="GO" id="GO:0048039">
    <property type="term" value="F:ubiquinone binding"/>
    <property type="evidence" value="ECO:0007669"/>
    <property type="project" value="TreeGrafter"/>
</dbReference>
<dbReference type="Proteomes" id="UP000289708">
    <property type="component" value="Unassembled WGS sequence"/>
</dbReference>
<evidence type="ECO:0000259" key="10">
    <source>
        <dbReference type="Pfam" id="PF00361"/>
    </source>
</evidence>
<dbReference type="InterPro" id="IPR003918">
    <property type="entry name" value="NADH_UbQ_OxRdtase"/>
</dbReference>
<evidence type="ECO:0000313" key="13">
    <source>
        <dbReference type="Proteomes" id="UP000289708"/>
    </source>
</evidence>
<organism evidence="12 13">
    <name type="scientific">Hansschlegelia zhihuaiae</name>
    <dbReference type="NCBI Taxonomy" id="405005"/>
    <lineage>
        <taxon>Bacteria</taxon>
        <taxon>Pseudomonadati</taxon>
        <taxon>Pseudomonadota</taxon>
        <taxon>Alphaproteobacteria</taxon>
        <taxon>Hyphomicrobiales</taxon>
        <taxon>Methylopilaceae</taxon>
        <taxon>Hansschlegelia</taxon>
    </lineage>
</organism>
<feature type="transmembrane region" description="Helical" evidence="9">
    <location>
        <begin position="372"/>
        <end position="389"/>
    </location>
</feature>
<dbReference type="EMBL" id="RYFI01000003">
    <property type="protein sequence ID" value="RXF74707.1"/>
    <property type="molecule type" value="Genomic_DNA"/>
</dbReference>
<evidence type="ECO:0000256" key="9">
    <source>
        <dbReference type="SAM" id="Phobius"/>
    </source>
</evidence>
<feature type="transmembrane region" description="Helical" evidence="9">
    <location>
        <begin position="169"/>
        <end position="191"/>
    </location>
</feature>
<evidence type="ECO:0000256" key="3">
    <source>
        <dbReference type="ARBA" id="ARBA00022692"/>
    </source>
</evidence>
<proteinExistence type="inferred from homology"/>
<accession>A0A4Q0MLM0</accession>
<evidence type="ECO:0000256" key="5">
    <source>
        <dbReference type="ARBA" id="ARBA00022989"/>
    </source>
</evidence>
<feature type="transmembrane region" description="Helical" evidence="9">
    <location>
        <begin position="86"/>
        <end position="106"/>
    </location>
</feature>
<dbReference type="InterPro" id="IPR000260">
    <property type="entry name" value="NADH4_N"/>
</dbReference>
<dbReference type="GO" id="GO:0015990">
    <property type="term" value="P:electron transport coupled proton transport"/>
    <property type="evidence" value="ECO:0007669"/>
    <property type="project" value="TreeGrafter"/>
</dbReference>
<keyword evidence="13" id="KW-1185">Reference proteome</keyword>
<dbReference type="GO" id="GO:0003954">
    <property type="term" value="F:NADH dehydrogenase activity"/>
    <property type="evidence" value="ECO:0007669"/>
    <property type="project" value="TreeGrafter"/>
</dbReference>
<dbReference type="NCBIfam" id="NF004501">
    <property type="entry name" value="PRK05846.1-5"/>
    <property type="match status" value="1"/>
</dbReference>
<dbReference type="OrthoDB" id="9768329at2"/>
<feature type="domain" description="NADH:ubiquinone oxidoreductase chain 4 N-terminal" evidence="11">
    <location>
        <begin position="75"/>
        <end position="127"/>
    </location>
</feature>
<dbReference type="NCBIfam" id="NF004499">
    <property type="entry name" value="PRK05846.1-3"/>
    <property type="match status" value="1"/>
</dbReference>
<dbReference type="EC" id="1.6.5.11" evidence="12"/>
<comment type="similarity">
    <text evidence="2">Belongs to the complex I subunit 4 family.</text>
</comment>
<feature type="transmembrane region" description="Helical" evidence="9">
    <location>
        <begin position="334"/>
        <end position="352"/>
    </location>
</feature>
<evidence type="ECO:0000256" key="6">
    <source>
        <dbReference type="ARBA" id="ARBA00023027"/>
    </source>
</evidence>
<dbReference type="GO" id="GO:0042773">
    <property type="term" value="P:ATP synthesis coupled electron transport"/>
    <property type="evidence" value="ECO:0007669"/>
    <property type="project" value="InterPro"/>
</dbReference>
<feature type="transmembrane region" description="Helical" evidence="9">
    <location>
        <begin position="38"/>
        <end position="57"/>
    </location>
</feature>
<reference evidence="12 13" key="1">
    <citation type="submission" date="2018-12" db="EMBL/GenBank/DDBJ databases">
        <title>bacterium Hansschlegelia zhihuaiae S113.</title>
        <authorList>
            <person name="He J."/>
        </authorList>
    </citation>
    <scope>NUCLEOTIDE SEQUENCE [LARGE SCALE GENOMIC DNA]</scope>
    <source>
        <strain evidence="12 13">S 113</strain>
    </source>
</reference>
<feature type="transmembrane region" description="Helical" evidence="9">
    <location>
        <begin position="409"/>
        <end position="429"/>
    </location>
</feature>
<feature type="transmembrane region" description="Helical" evidence="9">
    <location>
        <begin position="453"/>
        <end position="471"/>
    </location>
</feature>
<dbReference type="Pfam" id="PF01059">
    <property type="entry name" value="Oxidored_q5_N"/>
    <property type="match status" value="1"/>
</dbReference>
<dbReference type="PANTHER" id="PTHR43507">
    <property type="entry name" value="NADH-UBIQUINONE OXIDOREDUCTASE CHAIN 4"/>
    <property type="match status" value="1"/>
</dbReference>
<feature type="transmembrane region" description="Helical" evidence="9">
    <location>
        <begin position="211"/>
        <end position="233"/>
    </location>
</feature>
<evidence type="ECO:0000313" key="12">
    <source>
        <dbReference type="EMBL" id="RXF74707.1"/>
    </source>
</evidence>
<dbReference type="GO" id="GO:0008137">
    <property type="term" value="F:NADH dehydrogenase (ubiquinone) activity"/>
    <property type="evidence" value="ECO:0007669"/>
    <property type="project" value="InterPro"/>
</dbReference>
<comment type="subcellular location">
    <subcellularLocation>
        <location evidence="1">Endomembrane system</location>
        <topology evidence="1">Multi-pass membrane protein</topology>
    </subcellularLocation>
    <subcellularLocation>
        <location evidence="8">Membrane</location>
        <topology evidence="8">Multi-pass membrane protein</topology>
    </subcellularLocation>
</comment>
<keyword evidence="6" id="KW-0520">NAD</keyword>
<sequence length="504" mass="55356">MTDWPILSLITFLPLVGVFFLLMIRGEDEASLGNIRHVALWTTVVTFVVSLVLWAKFDFDNPGFQFVEQAEWLGGSVTYKMGVDGISTPFIILTAFLMPFCILASWRSIMVRVREYMIAFLVLETLMIGVFCALDLVLFYLFFEGGLIPMFLIIGIWGGKRRVYASFKFFLYTLLGSLLMLVGILAMYGTAGTTDIQALLAYKFPAGMQTWLWLGFFASFAVKMPMWPVHTWLPDAHVEAPTAGSVILAGILLKMGGYGFLRFSLPMFPLASEYFAPFVFTLSIVAIIYTSLVALMQEDVKKLIAYSSVAHMGFVTMGIFAMNPQGVQGAVFQMVSHGIVSGALFLCVGVVYDRMHTREIAAFGGLVNRMPWYAAVFMVFTMANVGLPGTSGFVGEFLTLIGAFKANTWVAFFATTGVILSAGYALWLYRKVIFGEMTKPALEGIPDLNRREVAILAPLVILTVLFGVWPAPVLDMSAASVDGILNQTQAAIEAAGKTAEAVGR</sequence>
<name>A0A4Q0MLM0_9HYPH</name>
<feature type="domain" description="NADH:quinone oxidoreductase/Mrp antiporter transmembrane" evidence="10">
    <location>
        <begin position="133"/>
        <end position="419"/>
    </location>
</feature>
<feature type="transmembrane region" description="Helical" evidence="9">
    <location>
        <begin position="113"/>
        <end position="131"/>
    </location>
</feature>
<comment type="caution">
    <text evidence="12">The sequence shown here is derived from an EMBL/GenBank/DDBJ whole genome shotgun (WGS) entry which is preliminary data.</text>
</comment>
<keyword evidence="4" id="KW-1278">Translocase</keyword>
<dbReference type="NCBIfam" id="TIGR01972">
    <property type="entry name" value="NDH_I_M"/>
    <property type="match status" value="1"/>
</dbReference>
<keyword evidence="7 9" id="KW-0472">Membrane</keyword>
<dbReference type="Pfam" id="PF00361">
    <property type="entry name" value="Proton_antipo_M"/>
    <property type="match status" value="1"/>
</dbReference>
<dbReference type="PANTHER" id="PTHR43507:SF1">
    <property type="entry name" value="NADH-UBIQUINONE OXIDOREDUCTASE CHAIN 4"/>
    <property type="match status" value="1"/>
</dbReference>
<feature type="transmembrane region" description="Helical" evidence="9">
    <location>
        <begin position="245"/>
        <end position="263"/>
    </location>
</feature>
<dbReference type="PRINTS" id="PR01437">
    <property type="entry name" value="NUOXDRDTASE4"/>
</dbReference>
<gene>
    <name evidence="12" type="ORF">EK403_04795</name>
</gene>
<dbReference type="InterPro" id="IPR001750">
    <property type="entry name" value="ND/Mrp_TM"/>
</dbReference>